<feature type="domain" description="Calcineurin-like phosphoesterase" evidence="5">
    <location>
        <begin position="1"/>
        <end position="194"/>
    </location>
</feature>
<dbReference type="InterPro" id="IPR004843">
    <property type="entry name" value="Calcineurin-like_PHP"/>
</dbReference>
<proteinExistence type="inferred from homology"/>
<dbReference type="Proteomes" id="UP000046176">
    <property type="component" value="Unassembled WGS sequence"/>
</dbReference>
<dbReference type="EMBL" id="CCRK01000016">
    <property type="protein sequence ID" value="CDZ53530.1"/>
    <property type="molecule type" value="Genomic_DNA"/>
</dbReference>
<evidence type="ECO:0000256" key="1">
    <source>
        <dbReference type="ARBA" id="ARBA00022723"/>
    </source>
</evidence>
<sequence length="262" mass="29072">MRIIHVTDTHLVAPGKLLFGIDPMQRLESVLRKIEADFGDADLCVISGDLADAGEPEAYQMLRDRLVTFPIATRLLIGNHDDRGNFRGAFPEAMTDNNGFIQGFDDLEGTRLIYLDTLDPGAIQGRLCDKRLSWLKRTLDGAVDKRVVIFTHYPFLSVGLPHCEKILLSNPMEVMPLLHAHDGVGHIFCGHVHVATAGRWEGIPFTISAGTCHHIVPDFVNDDARFVAMTPQFDVATITDEKFLIHRMEAQDPPVLAIMPGV</sequence>
<evidence type="ECO:0000313" key="9">
    <source>
        <dbReference type="Proteomes" id="UP000046176"/>
    </source>
</evidence>
<evidence type="ECO:0000256" key="4">
    <source>
        <dbReference type="ARBA" id="ARBA00025742"/>
    </source>
</evidence>
<dbReference type="GO" id="GO:0046872">
    <property type="term" value="F:metal ion binding"/>
    <property type="evidence" value="ECO:0007669"/>
    <property type="project" value="UniProtKB-KW"/>
</dbReference>
<dbReference type="Proteomes" id="UP000039660">
    <property type="component" value="Unassembled WGS sequence"/>
</dbReference>
<dbReference type="Pfam" id="PF00149">
    <property type="entry name" value="Metallophos"/>
    <property type="match status" value="1"/>
</dbReference>
<evidence type="ECO:0000256" key="2">
    <source>
        <dbReference type="ARBA" id="ARBA00022801"/>
    </source>
</evidence>
<evidence type="ECO:0000256" key="3">
    <source>
        <dbReference type="ARBA" id="ARBA00023004"/>
    </source>
</evidence>
<evidence type="ECO:0000259" key="5">
    <source>
        <dbReference type="Pfam" id="PF00149"/>
    </source>
</evidence>
<dbReference type="SUPFAM" id="SSF56300">
    <property type="entry name" value="Metallo-dependent phosphatases"/>
    <property type="match status" value="1"/>
</dbReference>
<dbReference type="PANTHER" id="PTHR42988">
    <property type="entry name" value="PHOSPHOHYDROLASE"/>
    <property type="match status" value="1"/>
</dbReference>
<dbReference type="AlphaFoldDB" id="A0A0T7H1W7"/>
<keyword evidence="2" id="KW-0378">Hydrolase</keyword>
<organism evidence="7 8">
    <name type="scientific">Neorhizobium galegae bv. officinalis</name>
    <dbReference type="NCBI Taxonomy" id="323656"/>
    <lineage>
        <taxon>Bacteria</taxon>
        <taxon>Pseudomonadati</taxon>
        <taxon>Pseudomonadota</taxon>
        <taxon>Alphaproteobacteria</taxon>
        <taxon>Hyphomicrobiales</taxon>
        <taxon>Rhizobiaceae</taxon>
        <taxon>Rhizobium/Agrobacterium group</taxon>
        <taxon>Neorhizobium</taxon>
    </lineage>
</organism>
<dbReference type="EMBL" id="CCRH01000023">
    <property type="protein sequence ID" value="CDZ40645.1"/>
    <property type="molecule type" value="Genomic_DNA"/>
</dbReference>
<gene>
    <name evidence="7" type="primary">cpdA</name>
    <name evidence="6" type="ORF">NGAL_HAMBI1145_54850</name>
    <name evidence="7" type="ORF">NGAL_HAMBI1189_50400</name>
</gene>
<dbReference type="RefSeq" id="WP_046637811.1">
    <property type="nucleotide sequence ID" value="NZ_CCRH01000023.1"/>
</dbReference>
<keyword evidence="1" id="KW-0479">Metal-binding</keyword>
<reference evidence="8 9" key="1">
    <citation type="submission" date="2014-08" db="EMBL/GenBank/DDBJ databases">
        <authorList>
            <person name="Chen Y.-H."/>
        </authorList>
    </citation>
    <scope>NUCLEOTIDE SEQUENCE [LARGE SCALE GENOMIC DNA]</scope>
</reference>
<evidence type="ECO:0000313" key="7">
    <source>
        <dbReference type="EMBL" id="CDZ53530.1"/>
    </source>
</evidence>
<dbReference type="CDD" id="cd07402">
    <property type="entry name" value="MPP_GpdQ"/>
    <property type="match status" value="1"/>
</dbReference>
<dbReference type="InterPro" id="IPR026575">
    <property type="entry name" value="GpdQ/CpdA-like"/>
</dbReference>
<dbReference type="InterPro" id="IPR050884">
    <property type="entry name" value="CNP_phosphodiesterase-III"/>
</dbReference>
<protein>
    <submittedName>
        <fullName evidence="7">3',5'-cyclic adenosine monophosphate phosphodiesterase CpdA</fullName>
    </submittedName>
</protein>
<accession>A0A0T7H1W7</accession>
<dbReference type="GO" id="GO:0004112">
    <property type="term" value="F:cyclic-nucleotide phosphodiesterase activity"/>
    <property type="evidence" value="ECO:0007669"/>
    <property type="project" value="InterPro"/>
</dbReference>
<dbReference type="Gene3D" id="3.60.21.10">
    <property type="match status" value="1"/>
</dbReference>
<name>A0A0T7H1W7_NEOGA</name>
<dbReference type="PANTHER" id="PTHR42988:SF2">
    <property type="entry name" value="CYCLIC NUCLEOTIDE PHOSPHODIESTERASE CBUA0032-RELATED"/>
    <property type="match status" value="1"/>
</dbReference>
<keyword evidence="3" id="KW-0408">Iron</keyword>
<dbReference type="OrthoDB" id="651281at2"/>
<evidence type="ECO:0000313" key="8">
    <source>
        <dbReference type="Proteomes" id="UP000039660"/>
    </source>
</evidence>
<dbReference type="InterPro" id="IPR029052">
    <property type="entry name" value="Metallo-depent_PP-like"/>
</dbReference>
<comment type="similarity">
    <text evidence="4">Belongs to the cyclic nucleotide phosphodiesterase class-III family.</text>
</comment>
<evidence type="ECO:0000313" key="6">
    <source>
        <dbReference type="EMBL" id="CDZ40645.1"/>
    </source>
</evidence>